<dbReference type="GO" id="GO:0008233">
    <property type="term" value="F:peptidase activity"/>
    <property type="evidence" value="ECO:0007669"/>
    <property type="project" value="TreeGrafter"/>
</dbReference>
<dbReference type="PANTHER" id="PTHR46520">
    <property type="entry name" value="SERINE BETA-LACTAMASE-LIKE PROTEIN LACTB, MITOCHONDRIAL"/>
    <property type="match status" value="1"/>
</dbReference>
<accession>A0A6C0RF70</accession>
<dbReference type="InterPro" id="IPR001466">
    <property type="entry name" value="Beta-lactam-related"/>
</dbReference>
<dbReference type="SUPFAM" id="SSF56601">
    <property type="entry name" value="beta-lactamase/transpeptidase-like"/>
    <property type="match status" value="1"/>
</dbReference>
<keyword evidence="4" id="KW-1185">Reference proteome</keyword>
<dbReference type="AlphaFoldDB" id="A0A6C0RF70"/>
<evidence type="ECO:0000259" key="2">
    <source>
        <dbReference type="Pfam" id="PF00144"/>
    </source>
</evidence>
<reference evidence="3 4" key="1">
    <citation type="submission" date="2020-02" db="EMBL/GenBank/DDBJ databases">
        <title>Genome sequencing for Draconibacterium sp. strain M1.</title>
        <authorList>
            <person name="Park S.-J."/>
        </authorList>
    </citation>
    <scope>NUCLEOTIDE SEQUENCE [LARGE SCALE GENOMIC DNA]</scope>
    <source>
        <strain evidence="3 4">M1</strain>
    </source>
</reference>
<dbReference type="RefSeq" id="WP_163345642.1">
    <property type="nucleotide sequence ID" value="NZ_CP048409.1"/>
</dbReference>
<evidence type="ECO:0000313" key="3">
    <source>
        <dbReference type="EMBL" id="QIA07721.1"/>
    </source>
</evidence>
<dbReference type="GO" id="GO:0006508">
    <property type="term" value="P:proteolysis"/>
    <property type="evidence" value="ECO:0007669"/>
    <property type="project" value="TreeGrafter"/>
</dbReference>
<dbReference type="PROSITE" id="PS51257">
    <property type="entry name" value="PROKAR_LIPOPROTEIN"/>
    <property type="match status" value="1"/>
</dbReference>
<sequence>MKKLIYLLTVLFLFGISCTTEDPKTKEAEHYLEQLRVESESIGWTATVSVDNEMVLSKGFGLAHYEQQVPVYPGKTKFRIGSISKALTAAGLGILIEEGKIDLDAPVQKYVPGFPEKRHEITTRQVAGHLAGIRHYRGNEFLSSKYYPTVKEGLAIFMNDTLLFEPGTKYSYSSYGFNLLSAVMEGASGEEFLHFMQTRVFDPLEMTETTAERMDSLILFRAGYYDMNNGKVINAPFVDNSYKWAGGGFISTSEDLVKFGNGMLNNTLFSEEVKRLLITPQTLRNGEKTGYGMGFSSGVDEFGREYYGHGGGSVGGCSNLIIYPGEKMVVAVITNDTNAKVGGEIYKIAELLLEN</sequence>
<dbReference type="PANTHER" id="PTHR46520:SF1">
    <property type="entry name" value="SERINE BETA-LACTAMASE-LIKE PROTEIN LACTB, MITOCHONDRIAL"/>
    <property type="match status" value="1"/>
</dbReference>
<dbReference type="GO" id="GO:0019216">
    <property type="term" value="P:regulation of lipid metabolic process"/>
    <property type="evidence" value="ECO:0007669"/>
    <property type="project" value="TreeGrafter"/>
</dbReference>
<feature type="chain" id="PRO_5025695225" evidence="1">
    <location>
        <begin position="20"/>
        <end position="355"/>
    </location>
</feature>
<proteinExistence type="predicted"/>
<dbReference type="InterPro" id="IPR012338">
    <property type="entry name" value="Beta-lactam/transpept-like"/>
</dbReference>
<dbReference type="EMBL" id="CP048409">
    <property type="protein sequence ID" value="QIA07721.1"/>
    <property type="molecule type" value="Genomic_DNA"/>
</dbReference>
<evidence type="ECO:0000313" key="4">
    <source>
        <dbReference type="Proteomes" id="UP000474630"/>
    </source>
</evidence>
<gene>
    <name evidence="3" type="ORF">G0Q07_08275</name>
</gene>
<organism evidence="3 4">
    <name type="scientific">Draconibacterium halophilum</name>
    <dbReference type="NCBI Taxonomy" id="2706887"/>
    <lineage>
        <taxon>Bacteria</taxon>
        <taxon>Pseudomonadati</taxon>
        <taxon>Bacteroidota</taxon>
        <taxon>Bacteroidia</taxon>
        <taxon>Marinilabiliales</taxon>
        <taxon>Prolixibacteraceae</taxon>
        <taxon>Draconibacterium</taxon>
    </lineage>
</organism>
<feature type="domain" description="Beta-lactamase-related" evidence="2">
    <location>
        <begin position="33"/>
        <end position="341"/>
    </location>
</feature>
<name>A0A6C0RF70_9BACT</name>
<dbReference type="InterPro" id="IPR052794">
    <property type="entry name" value="Mito_Ser_Protease_LACTB"/>
</dbReference>
<dbReference type="KEGG" id="drc:G0Q07_08275"/>
<keyword evidence="1" id="KW-0732">Signal</keyword>
<evidence type="ECO:0000256" key="1">
    <source>
        <dbReference type="SAM" id="SignalP"/>
    </source>
</evidence>
<feature type="signal peptide" evidence="1">
    <location>
        <begin position="1"/>
        <end position="19"/>
    </location>
</feature>
<dbReference type="Gene3D" id="3.40.710.10">
    <property type="entry name" value="DD-peptidase/beta-lactamase superfamily"/>
    <property type="match status" value="1"/>
</dbReference>
<protein>
    <submittedName>
        <fullName evidence="3">Beta-lactamase family protein</fullName>
    </submittedName>
</protein>
<dbReference type="Pfam" id="PF00144">
    <property type="entry name" value="Beta-lactamase"/>
    <property type="match status" value="1"/>
</dbReference>
<dbReference type="Proteomes" id="UP000474630">
    <property type="component" value="Chromosome"/>
</dbReference>